<dbReference type="GO" id="GO:0035516">
    <property type="term" value="F:broad specificity oxidative DNA demethylase activity"/>
    <property type="evidence" value="ECO:0007669"/>
    <property type="project" value="UniProtKB-EC"/>
</dbReference>
<evidence type="ECO:0000256" key="1">
    <source>
        <dbReference type="ARBA" id="ARBA00022723"/>
    </source>
</evidence>
<dbReference type="NCBIfam" id="NF011930">
    <property type="entry name" value="PRK15401.1"/>
    <property type="match status" value="1"/>
</dbReference>
<name>A0A7W4KBI6_9PROT</name>
<dbReference type="GO" id="GO:0032259">
    <property type="term" value="P:methylation"/>
    <property type="evidence" value="ECO:0007669"/>
    <property type="project" value="UniProtKB-KW"/>
</dbReference>
<dbReference type="Proteomes" id="UP000540556">
    <property type="component" value="Unassembled WGS sequence"/>
</dbReference>
<accession>A0A7W4KBI6</accession>
<dbReference type="GO" id="GO:0005737">
    <property type="term" value="C:cytoplasm"/>
    <property type="evidence" value="ECO:0007669"/>
    <property type="project" value="TreeGrafter"/>
</dbReference>
<gene>
    <name evidence="8" type="primary">alkB</name>
    <name evidence="8" type="ORF">HLH27_02075</name>
</gene>
<dbReference type="PANTHER" id="PTHR16557">
    <property type="entry name" value="ALKYLATED DNA REPAIR PROTEIN ALKB-RELATED"/>
    <property type="match status" value="1"/>
</dbReference>
<sequence>MPPPRPPPTDPLPGLDLESDARDRVLGPGALLLAGRARTQAPDLLALVAAIADAAPFRHMSTAGGRTMSVAMTNCGALGWISDSRGYRYTTRDPLTGAPWPAMPDAFSALAAHTAAEAGYPGFTPDACLINRYEPGTRLTLHQDRNERDFDQPIVSVSLGLPAVFLWGGPARADPVRRVPLEHGDVVVWGGPARLVHHGINPLPEGSHPLTGRARLNLTFRRAG</sequence>
<dbReference type="Pfam" id="PF13532">
    <property type="entry name" value="2OG-FeII_Oxy_2"/>
    <property type="match status" value="1"/>
</dbReference>
<dbReference type="InterPro" id="IPR027450">
    <property type="entry name" value="AlkB-like"/>
</dbReference>
<dbReference type="PROSITE" id="PS51471">
    <property type="entry name" value="FE2OG_OXY"/>
    <property type="match status" value="1"/>
</dbReference>
<evidence type="ECO:0000259" key="7">
    <source>
        <dbReference type="PROSITE" id="PS51471"/>
    </source>
</evidence>
<keyword evidence="9" id="KW-1185">Reference proteome</keyword>
<proteinExistence type="predicted"/>
<evidence type="ECO:0000256" key="6">
    <source>
        <dbReference type="SAM" id="MobiDB-lite"/>
    </source>
</evidence>
<evidence type="ECO:0000256" key="2">
    <source>
        <dbReference type="ARBA" id="ARBA00022964"/>
    </source>
</evidence>
<comment type="cofactor">
    <cofactor evidence="5">
        <name>Fe(2+)</name>
        <dbReference type="ChEBI" id="CHEBI:29033"/>
    </cofactor>
    <text evidence="5">Binds 1 Fe(2+) ion per subunit.</text>
</comment>
<keyword evidence="8" id="KW-0489">Methyltransferase</keyword>
<evidence type="ECO:0000313" key="8">
    <source>
        <dbReference type="EMBL" id="MBB2203805.1"/>
    </source>
</evidence>
<dbReference type="PANTHER" id="PTHR16557:SF2">
    <property type="entry name" value="NUCLEIC ACID DIOXYGENASE ALKBH1"/>
    <property type="match status" value="1"/>
</dbReference>
<dbReference type="EMBL" id="JABEQK010000001">
    <property type="protein sequence ID" value="MBB2203805.1"/>
    <property type="molecule type" value="Genomic_DNA"/>
</dbReference>
<dbReference type="InterPro" id="IPR037151">
    <property type="entry name" value="AlkB-like_sf"/>
</dbReference>
<comment type="caution">
    <text evidence="8">The sequence shown here is derived from an EMBL/GenBank/DDBJ whole genome shotgun (WGS) entry which is preliminary data.</text>
</comment>
<feature type="binding site" evidence="5">
    <location>
        <position position="142"/>
    </location>
    <ligand>
        <name>Fe cation</name>
        <dbReference type="ChEBI" id="CHEBI:24875"/>
        <note>catalytic</note>
    </ligand>
</feature>
<dbReference type="GO" id="GO:0008168">
    <property type="term" value="F:methyltransferase activity"/>
    <property type="evidence" value="ECO:0007669"/>
    <property type="project" value="UniProtKB-KW"/>
</dbReference>
<dbReference type="EC" id="1.14.11.33" evidence="8"/>
<evidence type="ECO:0000256" key="4">
    <source>
        <dbReference type="ARBA" id="ARBA00023004"/>
    </source>
</evidence>
<organism evidence="8 9">
    <name type="scientific">Gluconacetobacter takamatsuzukensis</name>
    <dbReference type="NCBI Taxonomy" id="1286190"/>
    <lineage>
        <taxon>Bacteria</taxon>
        <taxon>Pseudomonadati</taxon>
        <taxon>Pseudomonadota</taxon>
        <taxon>Alphaproteobacteria</taxon>
        <taxon>Acetobacterales</taxon>
        <taxon>Acetobacteraceae</taxon>
        <taxon>Gluconacetobacter</taxon>
    </lineage>
</organism>
<keyword evidence="8" id="KW-0808">Transferase</keyword>
<dbReference type="AlphaFoldDB" id="A0A7W4KBI6"/>
<keyword evidence="2" id="KW-0223">Dioxygenase</keyword>
<protein>
    <submittedName>
        <fullName evidence="8">DNA oxidative demethylase AlkB</fullName>
        <ecNumber evidence="8">1.14.11.33</ecNumber>
    </submittedName>
</protein>
<keyword evidence="1 5" id="KW-0479">Metal-binding</keyword>
<evidence type="ECO:0000256" key="3">
    <source>
        <dbReference type="ARBA" id="ARBA00023002"/>
    </source>
</evidence>
<dbReference type="Gene3D" id="2.60.120.590">
    <property type="entry name" value="Alpha-ketoglutarate-dependent dioxygenase AlkB-like"/>
    <property type="match status" value="1"/>
</dbReference>
<feature type="compositionally biased region" description="Pro residues" evidence="6">
    <location>
        <begin position="1"/>
        <end position="11"/>
    </location>
</feature>
<reference evidence="8 9" key="1">
    <citation type="submission" date="2020-04" db="EMBL/GenBank/DDBJ databases">
        <title>Description of novel Gluconacetobacter.</title>
        <authorList>
            <person name="Sombolestani A."/>
        </authorList>
    </citation>
    <scope>NUCLEOTIDE SEQUENCE [LARGE SCALE GENOMIC DNA]</scope>
    <source>
        <strain evidence="8 9">LMG 27800</strain>
    </source>
</reference>
<dbReference type="InterPro" id="IPR004574">
    <property type="entry name" value="Alkb"/>
</dbReference>
<evidence type="ECO:0000256" key="5">
    <source>
        <dbReference type="PIRSR" id="PIRSR604574-2"/>
    </source>
</evidence>
<keyword evidence="3 8" id="KW-0560">Oxidoreductase</keyword>
<dbReference type="SUPFAM" id="SSF51197">
    <property type="entry name" value="Clavaminate synthase-like"/>
    <property type="match status" value="1"/>
</dbReference>
<evidence type="ECO:0000313" key="9">
    <source>
        <dbReference type="Proteomes" id="UP000540556"/>
    </source>
</evidence>
<feature type="binding site" evidence="5">
    <location>
        <position position="144"/>
    </location>
    <ligand>
        <name>Fe cation</name>
        <dbReference type="ChEBI" id="CHEBI:24875"/>
        <note>catalytic</note>
    </ligand>
</feature>
<feature type="binding site" evidence="5">
    <location>
        <position position="198"/>
    </location>
    <ligand>
        <name>Fe cation</name>
        <dbReference type="ChEBI" id="CHEBI:24875"/>
        <note>catalytic</note>
    </ligand>
</feature>
<feature type="region of interest" description="Disordered" evidence="6">
    <location>
        <begin position="1"/>
        <end position="20"/>
    </location>
</feature>
<keyword evidence="4 5" id="KW-0408">Iron</keyword>
<feature type="domain" description="Fe2OG dioxygenase" evidence="7">
    <location>
        <begin position="124"/>
        <end position="224"/>
    </location>
</feature>
<dbReference type="GO" id="GO:0035513">
    <property type="term" value="P:oxidative RNA demethylation"/>
    <property type="evidence" value="ECO:0007669"/>
    <property type="project" value="TreeGrafter"/>
</dbReference>
<dbReference type="InterPro" id="IPR005123">
    <property type="entry name" value="Oxoglu/Fe-dep_dioxygenase_dom"/>
</dbReference>
<dbReference type="RefSeq" id="WP_182947405.1">
    <property type="nucleotide sequence ID" value="NZ_JABEQK010000001.1"/>
</dbReference>
<dbReference type="GO" id="GO:0035515">
    <property type="term" value="F:oxidative RNA demethylase activity"/>
    <property type="evidence" value="ECO:0007669"/>
    <property type="project" value="TreeGrafter"/>
</dbReference>
<dbReference type="GO" id="GO:0008198">
    <property type="term" value="F:ferrous iron binding"/>
    <property type="evidence" value="ECO:0007669"/>
    <property type="project" value="TreeGrafter"/>
</dbReference>